<accession>A0ABW7XC20</accession>
<dbReference type="EMBL" id="JBIRYO010000042">
    <property type="protein sequence ID" value="MFI2478539.1"/>
    <property type="molecule type" value="Genomic_DNA"/>
</dbReference>
<feature type="transmembrane region" description="Helical" evidence="1">
    <location>
        <begin position="75"/>
        <end position="94"/>
    </location>
</feature>
<feature type="transmembrane region" description="Helical" evidence="1">
    <location>
        <begin position="50"/>
        <end position="68"/>
    </location>
</feature>
<evidence type="ECO:0008006" key="4">
    <source>
        <dbReference type="Google" id="ProtNLM"/>
    </source>
</evidence>
<feature type="transmembrane region" description="Helical" evidence="1">
    <location>
        <begin position="12"/>
        <end position="30"/>
    </location>
</feature>
<gene>
    <name evidence="2" type="ORF">ACH49W_34740</name>
</gene>
<protein>
    <recommendedName>
        <fullName evidence="4">DUF4267 domain-containing protein</fullName>
    </recommendedName>
</protein>
<sequence>MQGQNLSRTAVIVNAIGAATAMAFSIAALVDPTIAISGSADSPGIDLYAQAYAARAIPIGAALLFSLASRRKRALLPLLTVSGAIQLGDVAIGATQGISGMMAGGSALALIHLVTAGHVMLGRSRSATVAA</sequence>
<dbReference type="Proteomes" id="UP001611415">
    <property type="component" value="Unassembled WGS sequence"/>
</dbReference>
<keyword evidence="1" id="KW-0472">Membrane</keyword>
<name>A0ABW7XC20_9NOCA</name>
<dbReference type="RefSeq" id="WP_364823348.1">
    <property type="nucleotide sequence ID" value="NZ_JBFAYM010000010.1"/>
</dbReference>
<reference evidence="2 3" key="1">
    <citation type="submission" date="2024-10" db="EMBL/GenBank/DDBJ databases">
        <title>The Natural Products Discovery Center: Release of the First 8490 Sequenced Strains for Exploring Actinobacteria Biosynthetic Diversity.</title>
        <authorList>
            <person name="Kalkreuter E."/>
            <person name="Kautsar S.A."/>
            <person name="Yang D."/>
            <person name="Bader C.D."/>
            <person name="Teijaro C.N."/>
            <person name="Fluegel L."/>
            <person name="Davis C.M."/>
            <person name="Simpson J.R."/>
            <person name="Lauterbach L."/>
            <person name="Steele A.D."/>
            <person name="Gui C."/>
            <person name="Meng S."/>
            <person name="Li G."/>
            <person name="Viehrig K."/>
            <person name="Ye F."/>
            <person name="Su P."/>
            <person name="Kiefer A.F."/>
            <person name="Nichols A."/>
            <person name="Cepeda A.J."/>
            <person name="Yan W."/>
            <person name="Fan B."/>
            <person name="Jiang Y."/>
            <person name="Adhikari A."/>
            <person name="Zheng C.-J."/>
            <person name="Schuster L."/>
            <person name="Cowan T.M."/>
            <person name="Smanski M.J."/>
            <person name="Chevrette M.G."/>
            <person name="De Carvalho L.P.S."/>
            <person name="Shen B."/>
        </authorList>
    </citation>
    <scope>NUCLEOTIDE SEQUENCE [LARGE SCALE GENOMIC DNA]</scope>
    <source>
        <strain evidence="2 3">NPDC019275</strain>
    </source>
</reference>
<comment type="caution">
    <text evidence="2">The sequence shown here is derived from an EMBL/GenBank/DDBJ whole genome shotgun (WGS) entry which is preliminary data.</text>
</comment>
<feature type="transmembrane region" description="Helical" evidence="1">
    <location>
        <begin position="100"/>
        <end position="121"/>
    </location>
</feature>
<keyword evidence="1" id="KW-1133">Transmembrane helix</keyword>
<proteinExistence type="predicted"/>
<evidence type="ECO:0000313" key="3">
    <source>
        <dbReference type="Proteomes" id="UP001611415"/>
    </source>
</evidence>
<keyword evidence="1" id="KW-0812">Transmembrane</keyword>
<organism evidence="2 3">
    <name type="scientific">Nocardia xishanensis</name>
    <dbReference type="NCBI Taxonomy" id="238964"/>
    <lineage>
        <taxon>Bacteria</taxon>
        <taxon>Bacillati</taxon>
        <taxon>Actinomycetota</taxon>
        <taxon>Actinomycetes</taxon>
        <taxon>Mycobacteriales</taxon>
        <taxon>Nocardiaceae</taxon>
        <taxon>Nocardia</taxon>
    </lineage>
</organism>
<evidence type="ECO:0000256" key="1">
    <source>
        <dbReference type="SAM" id="Phobius"/>
    </source>
</evidence>
<evidence type="ECO:0000313" key="2">
    <source>
        <dbReference type="EMBL" id="MFI2478539.1"/>
    </source>
</evidence>
<keyword evidence="3" id="KW-1185">Reference proteome</keyword>